<dbReference type="PRINTS" id="PR00069">
    <property type="entry name" value="ALDKETRDTASE"/>
</dbReference>
<dbReference type="EMBL" id="FZOD01000032">
    <property type="protein sequence ID" value="SNT27854.1"/>
    <property type="molecule type" value="Genomic_DNA"/>
</dbReference>
<dbReference type="PANTHER" id="PTHR43364:SF4">
    <property type="entry name" value="NAD(P)-LINKED OXIDOREDUCTASE SUPERFAMILY PROTEIN"/>
    <property type="match status" value="1"/>
</dbReference>
<name>A0A239LE89_9ACTN</name>
<dbReference type="FunFam" id="3.20.20.100:FF:000004">
    <property type="entry name" value="Oxidoreductase, aldo/keto reductase"/>
    <property type="match status" value="1"/>
</dbReference>
<dbReference type="Gene3D" id="3.20.20.100">
    <property type="entry name" value="NADP-dependent oxidoreductase domain"/>
    <property type="match status" value="1"/>
</dbReference>
<proteinExistence type="predicted"/>
<sequence length="310" mass="32896">MEQRVLGDGGPKLSVVGLGCNNFGSRIDAAASAAVVHAALDAGITHFDTAEMYGNGKSEEFLGAALGSRRDEVVIATKFLPRPKDQPYTPGVLADRIREAAEASLRRLGTDRIDLYYQHYPDAEAPTEEALEALDELVRAGKVLHIASSNVSAEQIERSAVVSGEKGWARFTGTQIEWSLLSRAVEESIVPAATAAGMGVVPYFPLASGMLTGKYRRGEEFPSDSRLARFGERFAAGLVTDENFDKVEAYEAFAAENGHTVTELAIGWLLAQPSVTSVIAGATKPEHIAANTTSWTLSPAEAATVAGLGS</sequence>
<dbReference type="GO" id="GO:0005829">
    <property type="term" value="C:cytosol"/>
    <property type="evidence" value="ECO:0007669"/>
    <property type="project" value="TreeGrafter"/>
</dbReference>
<evidence type="ECO:0000259" key="2">
    <source>
        <dbReference type="Pfam" id="PF00248"/>
    </source>
</evidence>
<organism evidence="3 4">
    <name type="scientific">Streptosporangium subroseum</name>
    <dbReference type="NCBI Taxonomy" id="106412"/>
    <lineage>
        <taxon>Bacteria</taxon>
        <taxon>Bacillati</taxon>
        <taxon>Actinomycetota</taxon>
        <taxon>Actinomycetes</taxon>
        <taxon>Streptosporangiales</taxon>
        <taxon>Streptosporangiaceae</taxon>
        <taxon>Streptosporangium</taxon>
    </lineage>
</organism>
<dbReference type="AlphaFoldDB" id="A0A239LE89"/>
<protein>
    <submittedName>
        <fullName evidence="3">Predicted oxidoreductase</fullName>
    </submittedName>
</protein>
<gene>
    <name evidence="3" type="ORF">SAMN05216276_10327</name>
</gene>
<keyword evidence="1" id="KW-0560">Oxidoreductase</keyword>
<dbReference type="InterPro" id="IPR036812">
    <property type="entry name" value="NAD(P)_OxRdtase_dom_sf"/>
</dbReference>
<evidence type="ECO:0000313" key="4">
    <source>
        <dbReference type="Proteomes" id="UP000198282"/>
    </source>
</evidence>
<dbReference type="Pfam" id="PF00248">
    <property type="entry name" value="Aldo_ket_red"/>
    <property type="match status" value="1"/>
</dbReference>
<dbReference type="RefSeq" id="WP_089210242.1">
    <property type="nucleotide sequence ID" value="NZ_FZOD01000032.1"/>
</dbReference>
<dbReference type="InterPro" id="IPR023210">
    <property type="entry name" value="NADP_OxRdtase_dom"/>
</dbReference>
<evidence type="ECO:0000256" key="1">
    <source>
        <dbReference type="ARBA" id="ARBA00023002"/>
    </source>
</evidence>
<dbReference type="Proteomes" id="UP000198282">
    <property type="component" value="Unassembled WGS sequence"/>
</dbReference>
<reference evidence="3 4" key="1">
    <citation type="submission" date="2017-06" db="EMBL/GenBank/DDBJ databases">
        <authorList>
            <person name="Kim H.J."/>
            <person name="Triplett B.A."/>
        </authorList>
    </citation>
    <scope>NUCLEOTIDE SEQUENCE [LARGE SCALE GENOMIC DNA]</scope>
    <source>
        <strain evidence="3 4">CGMCC 4.2132</strain>
    </source>
</reference>
<evidence type="ECO:0000313" key="3">
    <source>
        <dbReference type="EMBL" id="SNT27854.1"/>
    </source>
</evidence>
<dbReference type="InterPro" id="IPR020471">
    <property type="entry name" value="AKR"/>
</dbReference>
<dbReference type="OrthoDB" id="9768793at2"/>
<dbReference type="PANTHER" id="PTHR43364">
    <property type="entry name" value="NADH-SPECIFIC METHYLGLYOXAL REDUCTASE-RELATED"/>
    <property type="match status" value="1"/>
</dbReference>
<accession>A0A239LE89</accession>
<keyword evidence="4" id="KW-1185">Reference proteome</keyword>
<dbReference type="GO" id="GO:0016491">
    <property type="term" value="F:oxidoreductase activity"/>
    <property type="evidence" value="ECO:0007669"/>
    <property type="project" value="UniProtKB-KW"/>
</dbReference>
<dbReference type="SUPFAM" id="SSF51430">
    <property type="entry name" value="NAD(P)-linked oxidoreductase"/>
    <property type="match status" value="1"/>
</dbReference>
<dbReference type="InterPro" id="IPR050523">
    <property type="entry name" value="AKR_Detox_Biosynth"/>
</dbReference>
<feature type="domain" description="NADP-dependent oxidoreductase" evidence="2">
    <location>
        <begin position="16"/>
        <end position="306"/>
    </location>
</feature>